<keyword evidence="1" id="KW-0472">Membrane</keyword>
<keyword evidence="3" id="KW-1185">Reference proteome</keyword>
<name>A0ABX6T0K9_9SPHN</name>
<feature type="transmembrane region" description="Helical" evidence="1">
    <location>
        <begin position="39"/>
        <end position="57"/>
    </location>
</feature>
<gene>
    <name evidence="2" type="ORF">H9L15_09080</name>
</gene>
<dbReference type="EMBL" id="CP060780">
    <property type="protein sequence ID" value="QNP42447.1"/>
    <property type="molecule type" value="Genomic_DNA"/>
</dbReference>
<accession>A0ABX6T0K9</accession>
<reference evidence="2 3" key="1">
    <citation type="submission" date="2020-08" db="EMBL/GenBank/DDBJ databases">
        <title>Genome sequence of Sphingomonas daechungensis KACC 18115T.</title>
        <authorList>
            <person name="Hyun D.-W."/>
            <person name="Bae J.-W."/>
        </authorList>
    </citation>
    <scope>NUCLEOTIDE SEQUENCE [LARGE SCALE GENOMIC DNA]</scope>
    <source>
        <strain evidence="2 3">KACC 18115</strain>
    </source>
</reference>
<organism evidence="2 3">
    <name type="scientific">Sphingomonas daechungensis</name>
    <dbReference type="NCBI Taxonomy" id="1176646"/>
    <lineage>
        <taxon>Bacteria</taxon>
        <taxon>Pseudomonadati</taxon>
        <taxon>Pseudomonadota</taxon>
        <taxon>Alphaproteobacteria</taxon>
        <taxon>Sphingomonadales</taxon>
        <taxon>Sphingomonadaceae</taxon>
        <taxon>Sphingomonas</taxon>
    </lineage>
</organism>
<evidence type="ECO:0000313" key="2">
    <source>
        <dbReference type="EMBL" id="QNP42447.1"/>
    </source>
</evidence>
<sequence length="83" mass="8657">MKAGSAQKFSNALLSGAAGFASFIFSLCAFLYITNFNDQIVASVVAGAFCLLICYIASERPNSESARALTALGIACWPLKAAT</sequence>
<keyword evidence="1" id="KW-0812">Transmembrane</keyword>
<dbReference type="RefSeq" id="WP_187713880.1">
    <property type="nucleotide sequence ID" value="NZ_CP060780.1"/>
</dbReference>
<evidence type="ECO:0000256" key="1">
    <source>
        <dbReference type="SAM" id="Phobius"/>
    </source>
</evidence>
<protein>
    <submittedName>
        <fullName evidence="2">Uncharacterized protein</fullName>
    </submittedName>
</protein>
<feature type="transmembrane region" description="Helical" evidence="1">
    <location>
        <begin position="12"/>
        <end position="33"/>
    </location>
</feature>
<keyword evidence="1" id="KW-1133">Transmembrane helix</keyword>
<proteinExistence type="predicted"/>
<evidence type="ECO:0000313" key="3">
    <source>
        <dbReference type="Proteomes" id="UP000516134"/>
    </source>
</evidence>
<dbReference type="Proteomes" id="UP000516134">
    <property type="component" value="Chromosome"/>
</dbReference>